<dbReference type="InterPro" id="IPR011994">
    <property type="entry name" value="Cytidylate_kinase_dom"/>
</dbReference>
<protein>
    <recommendedName>
        <fullName evidence="8">Cytidylate kinase</fullName>
        <shortName evidence="8">CK</shortName>
        <ecNumber evidence="8">2.7.4.25</ecNumber>
    </recommendedName>
    <alternativeName>
        <fullName evidence="8">Cytidine monophosphate kinase</fullName>
        <shortName evidence="8">CMP kinase</shortName>
    </alternativeName>
</protein>
<keyword evidence="11" id="KW-1185">Reference proteome</keyword>
<evidence type="ECO:0000256" key="4">
    <source>
        <dbReference type="ARBA" id="ARBA00022777"/>
    </source>
</evidence>
<dbReference type="GO" id="GO:0015949">
    <property type="term" value="P:nucleobase-containing small molecule interconversion"/>
    <property type="evidence" value="ECO:0007669"/>
    <property type="project" value="TreeGrafter"/>
</dbReference>
<dbReference type="OrthoDB" id="9807434at2"/>
<dbReference type="GO" id="GO:0036431">
    <property type="term" value="F:dCMP kinase activity"/>
    <property type="evidence" value="ECO:0007669"/>
    <property type="project" value="InterPro"/>
</dbReference>
<comment type="subcellular location">
    <subcellularLocation>
        <location evidence="8">Cytoplasm</location>
    </subcellularLocation>
</comment>
<reference evidence="10 11" key="1">
    <citation type="submission" date="2016-10" db="EMBL/GenBank/DDBJ databases">
        <authorList>
            <person name="de Groot N.N."/>
        </authorList>
    </citation>
    <scope>NUCLEOTIDE SEQUENCE [LARGE SCALE GENOMIC DNA]</scope>
    <source>
        <strain evidence="10 11">DSM 9179</strain>
    </source>
</reference>
<gene>
    <name evidence="8" type="primary">cmk</name>
    <name evidence="10" type="ORF">SAMN05421659_108167</name>
</gene>
<dbReference type="CDD" id="cd02020">
    <property type="entry name" value="CMPK"/>
    <property type="match status" value="1"/>
</dbReference>
<feature type="binding site" evidence="8">
    <location>
        <begin position="9"/>
        <end position="17"/>
    </location>
    <ligand>
        <name>ATP</name>
        <dbReference type="ChEBI" id="CHEBI:30616"/>
    </ligand>
</feature>
<dbReference type="AlphaFoldDB" id="A0A1I0QN70"/>
<evidence type="ECO:0000313" key="10">
    <source>
        <dbReference type="EMBL" id="SEW28639.1"/>
    </source>
</evidence>
<feature type="domain" description="Cytidylate kinase" evidence="9">
    <location>
        <begin position="5"/>
        <end position="218"/>
    </location>
</feature>
<proteinExistence type="inferred from homology"/>
<dbReference type="GO" id="GO:0006220">
    <property type="term" value="P:pyrimidine nucleotide metabolic process"/>
    <property type="evidence" value="ECO:0007669"/>
    <property type="project" value="UniProtKB-UniRule"/>
</dbReference>
<keyword evidence="5 8" id="KW-0067">ATP-binding</keyword>
<dbReference type="GO" id="GO:0005829">
    <property type="term" value="C:cytosol"/>
    <property type="evidence" value="ECO:0007669"/>
    <property type="project" value="TreeGrafter"/>
</dbReference>
<evidence type="ECO:0000256" key="7">
    <source>
        <dbReference type="ARBA" id="ARBA00048478"/>
    </source>
</evidence>
<dbReference type="PANTHER" id="PTHR21299:SF2">
    <property type="entry name" value="CYTIDYLATE KINASE"/>
    <property type="match status" value="1"/>
</dbReference>
<keyword evidence="2 8" id="KW-0808">Transferase</keyword>
<dbReference type="GO" id="GO:0036430">
    <property type="term" value="F:CMP kinase activity"/>
    <property type="evidence" value="ECO:0007669"/>
    <property type="project" value="RHEA"/>
</dbReference>
<evidence type="ECO:0000313" key="11">
    <source>
        <dbReference type="Proteomes" id="UP000199701"/>
    </source>
</evidence>
<dbReference type="GO" id="GO:0005524">
    <property type="term" value="F:ATP binding"/>
    <property type="evidence" value="ECO:0007669"/>
    <property type="project" value="UniProtKB-UniRule"/>
</dbReference>
<accession>A0A1I0QN70</accession>
<evidence type="ECO:0000256" key="8">
    <source>
        <dbReference type="HAMAP-Rule" id="MF_00238"/>
    </source>
</evidence>
<comment type="catalytic activity">
    <reaction evidence="7 8">
        <text>CMP + ATP = CDP + ADP</text>
        <dbReference type="Rhea" id="RHEA:11600"/>
        <dbReference type="ChEBI" id="CHEBI:30616"/>
        <dbReference type="ChEBI" id="CHEBI:58069"/>
        <dbReference type="ChEBI" id="CHEBI:60377"/>
        <dbReference type="ChEBI" id="CHEBI:456216"/>
        <dbReference type="EC" id="2.7.4.25"/>
    </reaction>
</comment>
<keyword evidence="3 8" id="KW-0547">Nucleotide-binding</keyword>
<evidence type="ECO:0000256" key="2">
    <source>
        <dbReference type="ARBA" id="ARBA00022679"/>
    </source>
</evidence>
<dbReference type="Proteomes" id="UP000199701">
    <property type="component" value="Unassembled WGS sequence"/>
</dbReference>
<dbReference type="NCBIfam" id="TIGR00017">
    <property type="entry name" value="cmk"/>
    <property type="match status" value="1"/>
</dbReference>
<evidence type="ECO:0000256" key="5">
    <source>
        <dbReference type="ARBA" id="ARBA00022840"/>
    </source>
</evidence>
<comment type="similarity">
    <text evidence="1 8">Belongs to the cytidylate kinase family. Type 1 subfamily.</text>
</comment>
<sequence>MAYAIAIDGPAGAGKSTIAKSIAKKLQYIYVDTGAMYRAIAIYFIKNNIDPTDENAINKACEHVDITIAYLNGEQQVILNGENITSILRNEEVGKIASKTSIYAKVRKKLVELQRELARTTDCIMDGRDIGTTVLPNANVKIYLTASVEARASRRYKELIEKGESPSYEVIKSDIENRDYQDMNRENSPLKQADDAVLIDSSNIDLDETIETIIKVINENI</sequence>
<keyword evidence="4 8" id="KW-0418">Kinase</keyword>
<dbReference type="Pfam" id="PF02224">
    <property type="entry name" value="Cytidylate_kin"/>
    <property type="match status" value="1"/>
</dbReference>
<dbReference type="EMBL" id="FOJI01000008">
    <property type="protein sequence ID" value="SEW28639.1"/>
    <property type="molecule type" value="Genomic_DNA"/>
</dbReference>
<evidence type="ECO:0000259" key="9">
    <source>
        <dbReference type="Pfam" id="PF02224"/>
    </source>
</evidence>
<dbReference type="PANTHER" id="PTHR21299">
    <property type="entry name" value="CYTIDYLATE KINASE/PANTOATE-BETA-ALANINE LIGASE"/>
    <property type="match status" value="1"/>
</dbReference>
<dbReference type="Gene3D" id="3.40.50.300">
    <property type="entry name" value="P-loop containing nucleotide triphosphate hydrolases"/>
    <property type="match status" value="1"/>
</dbReference>
<evidence type="ECO:0000256" key="1">
    <source>
        <dbReference type="ARBA" id="ARBA00009427"/>
    </source>
</evidence>
<keyword evidence="8" id="KW-0963">Cytoplasm</keyword>
<dbReference type="STRING" id="99656.SAMN05421659_108167"/>
<name>A0A1I0QN70_9FIRM</name>
<dbReference type="RefSeq" id="WP_092454204.1">
    <property type="nucleotide sequence ID" value="NZ_FOJI01000008.1"/>
</dbReference>
<evidence type="ECO:0000256" key="6">
    <source>
        <dbReference type="ARBA" id="ARBA00047615"/>
    </source>
</evidence>
<dbReference type="InterPro" id="IPR003136">
    <property type="entry name" value="Cytidylate_kin"/>
</dbReference>
<evidence type="ECO:0000256" key="3">
    <source>
        <dbReference type="ARBA" id="ARBA00022741"/>
    </source>
</evidence>
<dbReference type="InterPro" id="IPR027417">
    <property type="entry name" value="P-loop_NTPase"/>
</dbReference>
<organism evidence="10 11">
    <name type="scientific">[Clostridium] fimetarium</name>
    <dbReference type="NCBI Taxonomy" id="99656"/>
    <lineage>
        <taxon>Bacteria</taxon>
        <taxon>Bacillati</taxon>
        <taxon>Bacillota</taxon>
        <taxon>Clostridia</taxon>
        <taxon>Lachnospirales</taxon>
        <taxon>Lachnospiraceae</taxon>
    </lineage>
</organism>
<comment type="catalytic activity">
    <reaction evidence="6 8">
        <text>dCMP + ATP = dCDP + ADP</text>
        <dbReference type="Rhea" id="RHEA:25094"/>
        <dbReference type="ChEBI" id="CHEBI:30616"/>
        <dbReference type="ChEBI" id="CHEBI:57566"/>
        <dbReference type="ChEBI" id="CHEBI:58593"/>
        <dbReference type="ChEBI" id="CHEBI:456216"/>
        <dbReference type="EC" id="2.7.4.25"/>
    </reaction>
</comment>
<dbReference type="SUPFAM" id="SSF52540">
    <property type="entry name" value="P-loop containing nucleoside triphosphate hydrolases"/>
    <property type="match status" value="1"/>
</dbReference>
<dbReference type="HAMAP" id="MF_00238">
    <property type="entry name" value="Cytidyl_kinase_type1"/>
    <property type="match status" value="1"/>
</dbReference>
<dbReference type="EC" id="2.7.4.25" evidence="8"/>